<evidence type="ECO:0000256" key="1">
    <source>
        <dbReference type="ARBA" id="ARBA00022694"/>
    </source>
</evidence>
<gene>
    <name evidence="7" type="ORF">AW736_08905</name>
</gene>
<accession>A0A178IHB6</accession>
<dbReference type="Gene3D" id="3.30.230.10">
    <property type="match status" value="1"/>
</dbReference>
<evidence type="ECO:0000256" key="5">
    <source>
        <dbReference type="ARBA" id="ARBA00022884"/>
    </source>
</evidence>
<keyword evidence="8" id="KW-1185">Reference proteome</keyword>
<dbReference type="EC" id="3.1.26.5" evidence="6"/>
<organism evidence="7 8">
    <name type="scientific">Termitidicoccus mucosus</name>
    <dbReference type="NCBI Taxonomy" id="1184151"/>
    <lineage>
        <taxon>Bacteria</taxon>
        <taxon>Pseudomonadati</taxon>
        <taxon>Verrucomicrobiota</taxon>
        <taxon>Opitutia</taxon>
        <taxon>Opitutales</taxon>
        <taxon>Opitutaceae</taxon>
        <taxon>Termitidicoccus</taxon>
    </lineage>
</organism>
<proteinExistence type="predicted"/>
<dbReference type="NCBIfam" id="TIGR00188">
    <property type="entry name" value="rnpA"/>
    <property type="match status" value="1"/>
</dbReference>
<sequence length="87" mass="9813">MPLDTSAPLPARLGVVASSSAVGGAVRRARAKRRLREIFRRNQHLVPPGCDILLVARRAINQLEYRVMEQRFIDACRRIFKPSSDSQ</sequence>
<keyword evidence="2" id="KW-0540">Nuclease</keyword>
<evidence type="ECO:0000313" key="8">
    <source>
        <dbReference type="Proteomes" id="UP000078486"/>
    </source>
</evidence>
<dbReference type="GO" id="GO:0042781">
    <property type="term" value="F:3'-tRNA processing endoribonuclease activity"/>
    <property type="evidence" value="ECO:0007669"/>
    <property type="project" value="TreeGrafter"/>
</dbReference>
<comment type="caution">
    <text evidence="7">The sequence shown here is derived from an EMBL/GenBank/DDBJ whole genome shotgun (WGS) entry which is preliminary data.</text>
</comment>
<evidence type="ECO:0000256" key="4">
    <source>
        <dbReference type="ARBA" id="ARBA00022801"/>
    </source>
</evidence>
<dbReference type="InterPro" id="IPR014721">
    <property type="entry name" value="Ribsml_uS5_D2-typ_fold_subgr"/>
</dbReference>
<keyword evidence="1" id="KW-0819">tRNA processing</keyword>
<dbReference type="InterPro" id="IPR000100">
    <property type="entry name" value="RNase_P"/>
</dbReference>
<evidence type="ECO:0000256" key="6">
    <source>
        <dbReference type="NCBIfam" id="TIGR00188"/>
    </source>
</evidence>
<name>A0A178IHB6_9BACT</name>
<reference evidence="7 8" key="1">
    <citation type="submission" date="2016-01" db="EMBL/GenBank/DDBJ databases">
        <title>High potential of lignocellulose degradation of a new Verrucomicrobia species.</title>
        <authorList>
            <person name="Wang Y."/>
            <person name="Shi Y."/>
            <person name="Qiu Z."/>
            <person name="Liu S."/>
            <person name="Yang H."/>
        </authorList>
    </citation>
    <scope>NUCLEOTIDE SEQUENCE [LARGE SCALE GENOMIC DNA]</scope>
    <source>
        <strain evidence="7 8">TSB47</strain>
    </source>
</reference>
<evidence type="ECO:0000256" key="2">
    <source>
        <dbReference type="ARBA" id="ARBA00022722"/>
    </source>
</evidence>
<dbReference type="EMBL" id="LRRQ01000111">
    <property type="protein sequence ID" value="OAM89011.1"/>
    <property type="molecule type" value="Genomic_DNA"/>
</dbReference>
<evidence type="ECO:0000313" key="7">
    <source>
        <dbReference type="EMBL" id="OAM89011.1"/>
    </source>
</evidence>
<keyword evidence="5" id="KW-0694">RNA-binding</keyword>
<dbReference type="STRING" id="1184151.AW736_08905"/>
<dbReference type="GO" id="GO:0004526">
    <property type="term" value="F:ribonuclease P activity"/>
    <property type="evidence" value="ECO:0007669"/>
    <property type="project" value="UniProtKB-UniRule"/>
</dbReference>
<dbReference type="AlphaFoldDB" id="A0A178IHB6"/>
<dbReference type="Pfam" id="PF00825">
    <property type="entry name" value="Ribonuclease_P"/>
    <property type="match status" value="1"/>
</dbReference>
<protein>
    <recommendedName>
        <fullName evidence="6">Ribonuclease P protein component</fullName>
        <ecNumber evidence="6">3.1.26.5</ecNumber>
    </recommendedName>
</protein>
<dbReference type="Proteomes" id="UP000078486">
    <property type="component" value="Unassembled WGS sequence"/>
</dbReference>
<dbReference type="GO" id="GO:0000049">
    <property type="term" value="F:tRNA binding"/>
    <property type="evidence" value="ECO:0007669"/>
    <property type="project" value="InterPro"/>
</dbReference>
<dbReference type="InterPro" id="IPR020568">
    <property type="entry name" value="Ribosomal_Su5_D2-typ_SF"/>
</dbReference>
<evidence type="ECO:0000256" key="3">
    <source>
        <dbReference type="ARBA" id="ARBA00022759"/>
    </source>
</evidence>
<dbReference type="PANTHER" id="PTHR33992:SF1">
    <property type="entry name" value="RIBONUCLEASE P PROTEIN COMPONENT"/>
    <property type="match status" value="1"/>
</dbReference>
<keyword evidence="4" id="KW-0378">Hydrolase</keyword>
<dbReference type="GO" id="GO:0030677">
    <property type="term" value="C:ribonuclease P complex"/>
    <property type="evidence" value="ECO:0007669"/>
    <property type="project" value="TreeGrafter"/>
</dbReference>
<keyword evidence="3" id="KW-0255">Endonuclease</keyword>
<dbReference type="SUPFAM" id="SSF54211">
    <property type="entry name" value="Ribosomal protein S5 domain 2-like"/>
    <property type="match status" value="1"/>
</dbReference>
<dbReference type="PANTHER" id="PTHR33992">
    <property type="entry name" value="RIBONUCLEASE P PROTEIN COMPONENT"/>
    <property type="match status" value="1"/>
</dbReference>